<sequence>MNADNYCFCELAPLYALDLLSEEERAWVEQQLVECPELAQELAEYQTAAAAIPYSSPTVEMKADLKDRLFDRLGLDSPVTFEEKTPPSPFLSVRSQQLKWRPHSRVAGVSIARLHIDPIKREIVGLLRAEPGVRYPFHIHATGEEIYMLEGDLVIENQVYGAGDYIRSRAGSTHAPHTNGGCMFFFRTSMDDEYPDLATVS</sequence>
<proteinExistence type="predicted"/>
<dbReference type="EMBL" id="BLAY01000163">
    <property type="protein sequence ID" value="GET42417.1"/>
    <property type="molecule type" value="Genomic_DNA"/>
</dbReference>
<dbReference type="InterPro" id="IPR041916">
    <property type="entry name" value="Anti_sigma_zinc_sf"/>
</dbReference>
<dbReference type="RefSeq" id="WP_226589928.1">
    <property type="nucleotide sequence ID" value="NZ_BLAY01000163.1"/>
</dbReference>
<feature type="domain" description="ChrR-like cupin" evidence="1">
    <location>
        <begin position="93"/>
        <end position="188"/>
    </location>
</feature>
<dbReference type="Gene3D" id="1.10.10.1320">
    <property type="entry name" value="Anti-sigma factor, zinc-finger domain"/>
    <property type="match status" value="1"/>
</dbReference>
<evidence type="ECO:0000259" key="1">
    <source>
        <dbReference type="Pfam" id="PF12973"/>
    </source>
</evidence>
<accession>A0AAV3XRP1</accession>
<dbReference type="SUPFAM" id="SSF51182">
    <property type="entry name" value="RmlC-like cupins"/>
    <property type="match status" value="1"/>
</dbReference>
<organism evidence="2 3">
    <name type="scientific">Microseira wollei NIES-4236</name>
    <dbReference type="NCBI Taxonomy" id="2530354"/>
    <lineage>
        <taxon>Bacteria</taxon>
        <taxon>Bacillati</taxon>
        <taxon>Cyanobacteriota</taxon>
        <taxon>Cyanophyceae</taxon>
        <taxon>Oscillatoriophycideae</taxon>
        <taxon>Aerosakkonematales</taxon>
        <taxon>Aerosakkonemataceae</taxon>
        <taxon>Microseira</taxon>
    </lineage>
</organism>
<dbReference type="InterPro" id="IPR011051">
    <property type="entry name" value="RmlC_Cupin_sf"/>
</dbReference>
<protein>
    <submittedName>
        <fullName evidence="2">Anti-ECFsigma factor, ChrR</fullName>
    </submittedName>
</protein>
<dbReference type="Gene3D" id="2.60.120.10">
    <property type="entry name" value="Jelly Rolls"/>
    <property type="match status" value="1"/>
</dbReference>
<name>A0AAV3XRP1_9CYAN</name>
<dbReference type="Proteomes" id="UP001050975">
    <property type="component" value="Unassembled WGS sequence"/>
</dbReference>
<dbReference type="InterPro" id="IPR025979">
    <property type="entry name" value="ChrR-like_cupin_dom"/>
</dbReference>
<reference evidence="2" key="1">
    <citation type="submission" date="2019-10" db="EMBL/GenBank/DDBJ databases">
        <title>Draft genome sequece of Microseira wollei NIES-4236.</title>
        <authorList>
            <person name="Yamaguchi H."/>
            <person name="Suzuki S."/>
            <person name="Kawachi M."/>
        </authorList>
    </citation>
    <scope>NUCLEOTIDE SEQUENCE</scope>
    <source>
        <strain evidence="2">NIES-4236</strain>
    </source>
</reference>
<evidence type="ECO:0000313" key="2">
    <source>
        <dbReference type="EMBL" id="GET42417.1"/>
    </source>
</evidence>
<dbReference type="InterPro" id="IPR014710">
    <property type="entry name" value="RmlC-like_jellyroll"/>
</dbReference>
<dbReference type="AlphaFoldDB" id="A0AAV3XRP1"/>
<comment type="caution">
    <text evidence="2">The sequence shown here is derived from an EMBL/GenBank/DDBJ whole genome shotgun (WGS) entry which is preliminary data.</text>
</comment>
<keyword evidence="3" id="KW-1185">Reference proteome</keyword>
<dbReference type="Pfam" id="PF12973">
    <property type="entry name" value="Cupin_7"/>
    <property type="match status" value="1"/>
</dbReference>
<gene>
    <name evidence="2" type="ORF">MiSe_72340</name>
</gene>
<evidence type="ECO:0000313" key="3">
    <source>
        <dbReference type="Proteomes" id="UP001050975"/>
    </source>
</evidence>